<dbReference type="OrthoDB" id="1600564at2759"/>
<evidence type="ECO:0000256" key="2">
    <source>
        <dbReference type="ARBA" id="ARBA00023180"/>
    </source>
</evidence>
<keyword evidence="4" id="KW-1185">Reference proteome</keyword>
<dbReference type="Gene3D" id="3.40.50.1110">
    <property type="entry name" value="SGNH hydrolase"/>
    <property type="match status" value="1"/>
</dbReference>
<dbReference type="GO" id="GO:0016788">
    <property type="term" value="F:hydrolase activity, acting on ester bonds"/>
    <property type="evidence" value="ECO:0007669"/>
    <property type="project" value="InterPro"/>
</dbReference>
<dbReference type="AlphaFoldDB" id="A0A9N7MY31"/>
<dbReference type="PANTHER" id="PTHR22835:SF683">
    <property type="entry name" value="OS05G0506800 PROTEIN"/>
    <property type="match status" value="1"/>
</dbReference>
<reference evidence="3" key="1">
    <citation type="submission" date="2019-12" db="EMBL/GenBank/DDBJ databases">
        <authorList>
            <person name="Scholes J."/>
        </authorList>
    </citation>
    <scope>NUCLEOTIDE SEQUENCE</scope>
</reference>
<protein>
    <submittedName>
        <fullName evidence="3">GDSL esterase/lipase</fullName>
    </submittedName>
</protein>
<comment type="caution">
    <text evidence="3">The sequence shown here is derived from an EMBL/GenBank/DDBJ whole genome shotgun (WGS) entry which is preliminary data.</text>
</comment>
<dbReference type="Proteomes" id="UP001153555">
    <property type="component" value="Unassembled WGS sequence"/>
</dbReference>
<accession>A0A9N7MY31</accession>
<evidence type="ECO:0000313" key="3">
    <source>
        <dbReference type="EMBL" id="CAA0817825.1"/>
    </source>
</evidence>
<comment type="similarity">
    <text evidence="1">Belongs to the 'GDSL' lipolytic enzyme family.</text>
</comment>
<sequence>MAAAIPGLRRTPPPPSSFSLQELIKLGANTILVPGNFPIGCLPIYLTQFKGSSASSDYDPKTGCLNWLNEFSRYHNELLQKELSRTRALHPHASIIYGDNYNAAMRFYLSPEEFGFTKGILRACCGRGGLYNFNWSAQCGLALSTCCEDPNLFASWDGVHFTEAAYRWIAQGLLHGPYTIPQISTFALQYLLSMVECMSNEKP</sequence>
<evidence type="ECO:0000313" key="4">
    <source>
        <dbReference type="Proteomes" id="UP001153555"/>
    </source>
</evidence>
<name>A0A9N7MY31_STRHE</name>
<dbReference type="EMBL" id="CACSLK010016728">
    <property type="protein sequence ID" value="CAA0817825.1"/>
    <property type="molecule type" value="Genomic_DNA"/>
</dbReference>
<evidence type="ECO:0000256" key="1">
    <source>
        <dbReference type="ARBA" id="ARBA00008668"/>
    </source>
</evidence>
<gene>
    <name evidence="3" type="ORF">SHERM_17212</name>
</gene>
<dbReference type="Pfam" id="PF00657">
    <property type="entry name" value="Lipase_GDSL"/>
    <property type="match status" value="1"/>
</dbReference>
<keyword evidence="2" id="KW-0325">Glycoprotein</keyword>
<proteinExistence type="inferred from homology"/>
<organism evidence="3 4">
    <name type="scientific">Striga hermonthica</name>
    <name type="common">Purple witchweed</name>
    <name type="synonym">Buchnera hermonthica</name>
    <dbReference type="NCBI Taxonomy" id="68872"/>
    <lineage>
        <taxon>Eukaryota</taxon>
        <taxon>Viridiplantae</taxon>
        <taxon>Streptophyta</taxon>
        <taxon>Embryophyta</taxon>
        <taxon>Tracheophyta</taxon>
        <taxon>Spermatophyta</taxon>
        <taxon>Magnoliopsida</taxon>
        <taxon>eudicotyledons</taxon>
        <taxon>Gunneridae</taxon>
        <taxon>Pentapetalae</taxon>
        <taxon>asterids</taxon>
        <taxon>lamiids</taxon>
        <taxon>Lamiales</taxon>
        <taxon>Orobanchaceae</taxon>
        <taxon>Buchnereae</taxon>
        <taxon>Striga</taxon>
    </lineage>
</organism>
<dbReference type="InterPro" id="IPR001087">
    <property type="entry name" value="GDSL"/>
</dbReference>
<dbReference type="InterPro" id="IPR036514">
    <property type="entry name" value="SGNH_hydro_sf"/>
</dbReference>
<dbReference type="PANTHER" id="PTHR22835">
    <property type="entry name" value="ZINC FINGER FYVE DOMAIN CONTAINING PROTEIN"/>
    <property type="match status" value="1"/>
</dbReference>